<keyword evidence="2" id="KW-1185">Reference proteome</keyword>
<comment type="caution">
    <text evidence="1">The sequence shown here is derived from an EMBL/GenBank/DDBJ whole genome shotgun (WGS) entry which is preliminary data.</text>
</comment>
<accession>A0ACC3CXP5</accession>
<evidence type="ECO:0000313" key="2">
    <source>
        <dbReference type="Proteomes" id="UP001186974"/>
    </source>
</evidence>
<dbReference type="EMBL" id="JAWDJW010009946">
    <property type="protein sequence ID" value="KAK3053036.1"/>
    <property type="molecule type" value="Genomic_DNA"/>
</dbReference>
<organism evidence="1 2">
    <name type="scientific">Coniosporium uncinatum</name>
    <dbReference type="NCBI Taxonomy" id="93489"/>
    <lineage>
        <taxon>Eukaryota</taxon>
        <taxon>Fungi</taxon>
        <taxon>Dikarya</taxon>
        <taxon>Ascomycota</taxon>
        <taxon>Pezizomycotina</taxon>
        <taxon>Dothideomycetes</taxon>
        <taxon>Dothideomycetes incertae sedis</taxon>
        <taxon>Coniosporium</taxon>
    </lineage>
</organism>
<gene>
    <name evidence="1" type="ORF">LTS18_012198</name>
</gene>
<proteinExistence type="predicted"/>
<sequence>MLAFEQKPDGSLLTRFLELVIRIYEDPKITRSELTVRMEHAFLVGTRAPDVEMRNRFLTIFDKHISRTASSRLNYVMTSQEWQTLADTYWMSQVIHLMFGSVEMNAFAQLHAEDFKMTPASALFSTYSKDTRVNDLMIDDAYESMMAAHRRFSQQLGEVKVRDVLEPLGQLQHTDSMTAHSIWIEFFPLCWSAFPKDDRSEFEKGLVGLMAKDYHKSQLDKRPNCIQSLLEGVVRAKPALKFPPHVMKFLAKTYNAWYTALHYMEEAAIKPIIDTEHVRGSNLDALVELYANLQEEDLFYGTWRRRCTYVETNAALSYEQNGMWDQAQRMYESAQVKARTGALPFSQGEYMLWEDHWVLCAQKLQQWEILQEFARHENFTDLALEATWRMIDMWSNQEQREQLDNMIKSVSDAPTPRRIFFQAFMSLLKLHNATETPQDFNRICDEAVQLSIRKWHQLPKRITNAHVPILQNFQNLVELHDASVISTSLKQTTAQNLDLKSAELKLLLGTWRDRLPNFWDDINAWQDLVTWRQHIFGLINQQYLGLVAPP</sequence>
<reference evidence="1" key="1">
    <citation type="submission" date="2024-09" db="EMBL/GenBank/DDBJ databases">
        <title>Black Yeasts Isolated from many extreme environments.</title>
        <authorList>
            <person name="Coleine C."/>
            <person name="Stajich J.E."/>
            <person name="Selbmann L."/>
        </authorList>
    </citation>
    <scope>NUCLEOTIDE SEQUENCE</scope>
    <source>
        <strain evidence="1">CCFEE 5737</strain>
    </source>
</reference>
<feature type="non-terminal residue" evidence="1">
    <location>
        <position position="550"/>
    </location>
</feature>
<dbReference type="Proteomes" id="UP001186974">
    <property type="component" value="Unassembled WGS sequence"/>
</dbReference>
<evidence type="ECO:0000313" key="1">
    <source>
        <dbReference type="EMBL" id="KAK3053036.1"/>
    </source>
</evidence>
<name>A0ACC3CXP5_9PEZI</name>
<protein>
    <submittedName>
        <fullName evidence="1">Uncharacterized protein</fullName>
    </submittedName>
</protein>